<dbReference type="Pfam" id="PF01494">
    <property type="entry name" value="FAD_binding_3"/>
    <property type="match status" value="1"/>
</dbReference>
<dbReference type="InterPro" id="IPR036188">
    <property type="entry name" value="FAD/NAD-bd_sf"/>
</dbReference>
<comment type="similarity">
    <text evidence="2">Belongs to the paxM FAD-dependent monooxygenase family.</text>
</comment>
<dbReference type="GO" id="GO:0004497">
    <property type="term" value="F:monooxygenase activity"/>
    <property type="evidence" value="ECO:0007669"/>
    <property type="project" value="UniProtKB-KW"/>
</dbReference>
<dbReference type="Proteomes" id="UP000664169">
    <property type="component" value="Unassembled WGS sequence"/>
</dbReference>
<evidence type="ECO:0000256" key="6">
    <source>
        <dbReference type="ARBA" id="ARBA00023033"/>
    </source>
</evidence>
<evidence type="ECO:0000256" key="2">
    <source>
        <dbReference type="ARBA" id="ARBA00007992"/>
    </source>
</evidence>
<organism evidence="8 9">
    <name type="scientific">Gomphillus americanus</name>
    <dbReference type="NCBI Taxonomy" id="1940652"/>
    <lineage>
        <taxon>Eukaryota</taxon>
        <taxon>Fungi</taxon>
        <taxon>Dikarya</taxon>
        <taxon>Ascomycota</taxon>
        <taxon>Pezizomycotina</taxon>
        <taxon>Lecanoromycetes</taxon>
        <taxon>OSLEUM clade</taxon>
        <taxon>Ostropomycetidae</taxon>
        <taxon>Ostropales</taxon>
        <taxon>Graphidaceae</taxon>
        <taxon>Gomphilloideae</taxon>
        <taxon>Gomphillus</taxon>
    </lineage>
</organism>
<dbReference type="InterPro" id="IPR002938">
    <property type="entry name" value="FAD-bd"/>
</dbReference>
<evidence type="ECO:0000259" key="7">
    <source>
        <dbReference type="Pfam" id="PF01494"/>
    </source>
</evidence>
<evidence type="ECO:0000256" key="4">
    <source>
        <dbReference type="ARBA" id="ARBA00022827"/>
    </source>
</evidence>
<dbReference type="OrthoDB" id="16820at2759"/>
<gene>
    <name evidence="8" type="ORF">GOMPHAMPRED_003193</name>
</gene>
<evidence type="ECO:0000256" key="3">
    <source>
        <dbReference type="ARBA" id="ARBA00022630"/>
    </source>
</evidence>
<protein>
    <recommendedName>
        <fullName evidence="7">FAD-binding domain-containing protein</fullName>
    </recommendedName>
</protein>
<keyword evidence="9" id="KW-1185">Reference proteome</keyword>
<dbReference type="PRINTS" id="PR00420">
    <property type="entry name" value="RNGMNOXGNASE"/>
</dbReference>
<dbReference type="InterPro" id="IPR050493">
    <property type="entry name" value="FAD-dep_Monooxygenase_BioMet"/>
</dbReference>
<evidence type="ECO:0000256" key="1">
    <source>
        <dbReference type="ARBA" id="ARBA00001974"/>
    </source>
</evidence>
<proteinExistence type="inferred from homology"/>
<dbReference type="AlphaFoldDB" id="A0A8H3EES6"/>
<accession>A0A8H3EES6</accession>
<keyword evidence="3" id="KW-0285">Flavoprotein</keyword>
<keyword evidence="4" id="KW-0274">FAD</keyword>
<reference evidence="8" key="1">
    <citation type="submission" date="2021-03" db="EMBL/GenBank/DDBJ databases">
        <authorList>
            <person name="Tagirdzhanova G."/>
        </authorList>
    </citation>
    <scope>NUCLEOTIDE SEQUENCE</scope>
</reference>
<dbReference type="SUPFAM" id="SSF51905">
    <property type="entry name" value="FAD/NAD(P)-binding domain"/>
    <property type="match status" value="1"/>
</dbReference>
<keyword evidence="5" id="KW-0560">Oxidoreductase</keyword>
<keyword evidence="6" id="KW-0503">Monooxygenase</keyword>
<dbReference type="GO" id="GO:0071949">
    <property type="term" value="F:FAD binding"/>
    <property type="evidence" value="ECO:0007669"/>
    <property type="project" value="InterPro"/>
</dbReference>
<evidence type="ECO:0000256" key="5">
    <source>
        <dbReference type="ARBA" id="ARBA00023002"/>
    </source>
</evidence>
<dbReference type="PANTHER" id="PTHR13789">
    <property type="entry name" value="MONOOXYGENASE"/>
    <property type="match status" value="1"/>
</dbReference>
<comment type="caution">
    <text evidence="8">The sequence shown here is derived from an EMBL/GenBank/DDBJ whole genome shotgun (WGS) entry which is preliminary data.</text>
</comment>
<dbReference type="Gene3D" id="3.50.50.60">
    <property type="entry name" value="FAD/NAD(P)-binding domain"/>
    <property type="match status" value="1"/>
</dbReference>
<sequence length="427" mass="46887">MPQFDILIVGAGLVGLATAIGLRKKGHGVCVLESTSNLQVIGDAIAVGSNQQRILEHYGILQDFYTRAVSDIGCMYYRSWSSGEIISTRDMKTQKADYGYASCILSRAGYQDFLYQQAKKVGVEFLFGQRVESVEEDGPRPILKLKDGSVLEADIIVGADGIKSKVRMAVSPNAHLTSQWDCYRATVSRERLGSDPELRPYLKGIHFTMGPNLLIILSNMADIGDVSLNMYCLGDAGSAGSWSAPTTPVQMREIFKDCSPALQKMLTLVDKCIVWKVAQVSSLDSWSSSNGKIVLVGDACHAMTPHQGQGCSTGIEDSAVLSECISYAKTIEDVPSLLKTYESLRRPRVELIQGISAFLGKLWSLPDGEQQQQRDEDMRKTQPYYAGAWDGKPIESIPTGLRDPNYSPWLMAYDAVGFARKELDARA</sequence>
<dbReference type="EMBL" id="CAJPDQ010000002">
    <property type="protein sequence ID" value="CAF9905461.1"/>
    <property type="molecule type" value="Genomic_DNA"/>
</dbReference>
<feature type="domain" description="FAD-binding" evidence="7">
    <location>
        <begin position="4"/>
        <end position="350"/>
    </location>
</feature>
<evidence type="ECO:0000313" key="8">
    <source>
        <dbReference type="EMBL" id="CAF9905461.1"/>
    </source>
</evidence>
<name>A0A8H3EES6_9LECA</name>
<dbReference type="PANTHER" id="PTHR13789:SF315">
    <property type="entry name" value="FAD-DEPENDENT MONOOXYGENASE MDPD"/>
    <property type="match status" value="1"/>
</dbReference>
<evidence type="ECO:0000313" key="9">
    <source>
        <dbReference type="Proteomes" id="UP000664169"/>
    </source>
</evidence>
<comment type="cofactor">
    <cofactor evidence="1">
        <name>FAD</name>
        <dbReference type="ChEBI" id="CHEBI:57692"/>
    </cofactor>
</comment>